<organism evidence="3 4">
    <name type="scientific">Coccomyxa subellipsoidea (strain C-169)</name>
    <name type="common">Green microalga</name>
    <dbReference type="NCBI Taxonomy" id="574566"/>
    <lineage>
        <taxon>Eukaryota</taxon>
        <taxon>Viridiplantae</taxon>
        <taxon>Chlorophyta</taxon>
        <taxon>core chlorophytes</taxon>
        <taxon>Trebouxiophyceae</taxon>
        <taxon>Trebouxiophyceae incertae sedis</taxon>
        <taxon>Coccomyxaceae</taxon>
        <taxon>Coccomyxa</taxon>
        <taxon>Coccomyxa subellipsoidea</taxon>
    </lineage>
</organism>
<dbReference type="OrthoDB" id="506731at2759"/>
<dbReference type="RefSeq" id="XP_005643832.1">
    <property type="nucleotide sequence ID" value="XM_005643775.1"/>
</dbReference>
<dbReference type="Proteomes" id="UP000007264">
    <property type="component" value="Unassembled WGS sequence"/>
</dbReference>
<dbReference type="GeneID" id="17037228"/>
<dbReference type="AlphaFoldDB" id="I0YLL9"/>
<evidence type="ECO:0000313" key="3">
    <source>
        <dbReference type="EMBL" id="EIE19288.1"/>
    </source>
</evidence>
<dbReference type="NCBIfam" id="TIGR00087">
    <property type="entry name" value="surE"/>
    <property type="match status" value="1"/>
</dbReference>
<dbReference type="Gene3D" id="3.40.1210.10">
    <property type="entry name" value="Survival protein SurE-like phosphatase/nucleotidase"/>
    <property type="match status" value="1"/>
</dbReference>
<dbReference type="eggNOG" id="KOG2157">
    <property type="taxonomic scope" value="Eukaryota"/>
</dbReference>
<dbReference type="Pfam" id="PF01975">
    <property type="entry name" value="SurE"/>
    <property type="match status" value="1"/>
</dbReference>
<dbReference type="KEGG" id="csl:COCSUDRAFT_58585"/>
<gene>
    <name evidence="3" type="ORF">COCSUDRAFT_58585</name>
</gene>
<dbReference type="PANTHER" id="PTHR47551:SF1">
    <property type="entry name" value="TUBULIN--TYROSINE LIGASE PBY1-RELATED"/>
    <property type="match status" value="1"/>
</dbReference>
<dbReference type="GO" id="GO:0016787">
    <property type="term" value="F:hydrolase activity"/>
    <property type="evidence" value="ECO:0007669"/>
    <property type="project" value="InterPro"/>
</dbReference>
<dbReference type="STRING" id="574566.I0YLL9"/>
<sequence>MAFQPYRRTNGSSGKDVRAPRRVLLTNDDGPDSPFFKTWVPAIKEITGWETFVCLPAGPESFVSKALAKGPIQVSRIEEGVVHVSGPPATCVNIALHNLGLTDVDLVISGPNVGHNTGLSSLMSSGTVGAALEGALAGKKGVALSFPFFNGWENWNQEDIDSAIQVAGKVVTDLWWDWRPSVELYNVNVPLGFRDEKGQRVEPEVIFTTIDRASYTSLYRQSETDPDSFVWAPKGLRVFQTDDSELQRGADVHTIKHGNVSVTPMVAQFAESPHFE</sequence>
<dbReference type="InterPro" id="IPR002828">
    <property type="entry name" value="SurE-like_Pase/nucleotidase"/>
</dbReference>
<reference evidence="3 4" key="1">
    <citation type="journal article" date="2012" name="Genome Biol.">
        <title>The genome of the polar eukaryotic microalga coccomyxa subellipsoidea reveals traits of cold adaptation.</title>
        <authorList>
            <person name="Blanc G."/>
            <person name="Agarkova I."/>
            <person name="Grimwood J."/>
            <person name="Kuo A."/>
            <person name="Brueggeman A."/>
            <person name="Dunigan D."/>
            <person name="Gurnon J."/>
            <person name="Ladunga I."/>
            <person name="Lindquist E."/>
            <person name="Lucas S."/>
            <person name="Pangilinan J."/>
            <person name="Proschold T."/>
            <person name="Salamov A."/>
            <person name="Schmutz J."/>
            <person name="Weeks D."/>
            <person name="Yamada T."/>
            <person name="Claverie J.M."/>
            <person name="Grigoriev I."/>
            <person name="Van Etten J."/>
            <person name="Lomsadze A."/>
            <person name="Borodovsky M."/>
        </authorList>
    </citation>
    <scope>NUCLEOTIDE SEQUENCE [LARGE SCALE GENOMIC DNA]</scope>
    <source>
        <strain evidence="3 4">C-169</strain>
    </source>
</reference>
<evidence type="ECO:0000259" key="2">
    <source>
        <dbReference type="Pfam" id="PF01975"/>
    </source>
</evidence>
<feature type="domain" description="Survival protein SurE-like phosphatase/nucleotidase" evidence="2">
    <location>
        <begin position="23"/>
        <end position="201"/>
    </location>
</feature>
<evidence type="ECO:0000313" key="4">
    <source>
        <dbReference type="Proteomes" id="UP000007264"/>
    </source>
</evidence>
<feature type="region of interest" description="Disordered" evidence="1">
    <location>
        <begin position="1"/>
        <end position="20"/>
    </location>
</feature>
<dbReference type="InterPro" id="IPR027746">
    <property type="entry name" value="TTL"/>
</dbReference>
<dbReference type="PANTHER" id="PTHR47551">
    <property type="entry name" value="TUBULIN--TYROSINE LIGASE PBY1-RELATED"/>
    <property type="match status" value="1"/>
</dbReference>
<keyword evidence="4" id="KW-1185">Reference proteome</keyword>
<comment type="caution">
    <text evidence="3">The sequence shown here is derived from an EMBL/GenBank/DDBJ whole genome shotgun (WGS) entry which is preliminary data.</text>
</comment>
<dbReference type="InterPro" id="IPR036523">
    <property type="entry name" value="SurE-like_sf"/>
</dbReference>
<evidence type="ECO:0000256" key="1">
    <source>
        <dbReference type="SAM" id="MobiDB-lite"/>
    </source>
</evidence>
<dbReference type="GO" id="GO:0000932">
    <property type="term" value="C:P-body"/>
    <property type="evidence" value="ECO:0007669"/>
    <property type="project" value="TreeGrafter"/>
</dbReference>
<dbReference type="SUPFAM" id="SSF64167">
    <property type="entry name" value="SurE-like"/>
    <property type="match status" value="1"/>
</dbReference>
<accession>I0YLL9</accession>
<protein>
    <submittedName>
        <fullName evidence="3">Sure-like protein</fullName>
    </submittedName>
</protein>
<proteinExistence type="predicted"/>
<name>I0YLL9_COCSC</name>
<dbReference type="EMBL" id="AGSI01000019">
    <property type="protein sequence ID" value="EIE19288.1"/>
    <property type="molecule type" value="Genomic_DNA"/>
</dbReference>